<proteinExistence type="predicted"/>
<name>A0A699YJ53_HAELA</name>
<evidence type="ECO:0000259" key="2">
    <source>
        <dbReference type="Pfam" id="PF07910"/>
    </source>
</evidence>
<reference evidence="3 4" key="1">
    <citation type="submission" date="2020-02" db="EMBL/GenBank/DDBJ databases">
        <title>Draft genome sequence of Haematococcus lacustris strain NIES-144.</title>
        <authorList>
            <person name="Morimoto D."/>
            <person name="Nakagawa S."/>
            <person name="Yoshida T."/>
            <person name="Sawayama S."/>
        </authorList>
    </citation>
    <scope>NUCLEOTIDE SEQUENCE [LARGE SCALE GENOMIC DNA]</scope>
    <source>
        <strain evidence="3 4">NIES-144</strain>
    </source>
</reference>
<dbReference type="Gene3D" id="3.90.70.130">
    <property type="match status" value="1"/>
</dbReference>
<keyword evidence="4" id="KW-1185">Reference proteome</keyword>
<dbReference type="Proteomes" id="UP000485058">
    <property type="component" value="Unassembled WGS sequence"/>
</dbReference>
<keyword evidence="1" id="KW-0378">Hydrolase</keyword>
<comment type="caution">
    <text evidence="3">The sequence shown here is derived from an EMBL/GenBank/DDBJ whole genome shotgun (WGS) entry which is preliminary data.</text>
</comment>
<protein>
    <recommendedName>
        <fullName evidence="2">UFSP1/2/DUB catalytic domain-containing protein</fullName>
    </recommendedName>
</protein>
<feature type="non-terminal residue" evidence="3">
    <location>
        <position position="112"/>
    </location>
</feature>
<evidence type="ECO:0000313" key="4">
    <source>
        <dbReference type="Proteomes" id="UP000485058"/>
    </source>
</evidence>
<dbReference type="GO" id="GO:0016787">
    <property type="term" value="F:hydrolase activity"/>
    <property type="evidence" value="ECO:0007669"/>
    <property type="project" value="UniProtKB-KW"/>
</dbReference>
<dbReference type="Pfam" id="PF07910">
    <property type="entry name" value="Peptidase_C78"/>
    <property type="match status" value="1"/>
</dbReference>
<dbReference type="InterPro" id="IPR012462">
    <property type="entry name" value="UFSP1/2_DUB_cat"/>
</dbReference>
<accession>A0A699YJ53</accession>
<evidence type="ECO:0000313" key="3">
    <source>
        <dbReference type="EMBL" id="GFH10257.1"/>
    </source>
</evidence>
<dbReference type="EMBL" id="BLLF01000300">
    <property type="protein sequence ID" value="GFH10257.1"/>
    <property type="molecule type" value="Genomic_DNA"/>
</dbReference>
<feature type="non-terminal residue" evidence="3">
    <location>
        <position position="1"/>
    </location>
</feature>
<gene>
    <name evidence="3" type="ORF">HaLaN_05538</name>
</gene>
<dbReference type="AlphaFoldDB" id="A0A699YJ53"/>
<evidence type="ECO:0000256" key="1">
    <source>
        <dbReference type="ARBA" id="ARBA00022801"/>
    </source>
</evidence>
<feature type="domain" description="UFSP1/2/DUB catalytic" evidence="2">
    <location>
        <begin position="6"/>
        <end position="111"/>
    </location>
</feature>
<organism evidence="3 4">
    <name type="scientific">Haematococcus lacustris</name>
    <name type="common">Green alga</name>
    <name type="synonym">Haematococcus pluvialis</name>
    <dbReference type="NCBI Taxonomy" id="44745"/>
    <lineage>
        <taxon>Eukaryota</taxon>
        <taxon>Viridiplantae</taxon>
        <taxon>Chlorophyta</taxon>
        <taxon>core chlorophytes</taxon>
        <taxon>Chlorophyceae</taxon>
        <taxon>CS clade</taxon>
        <taxon>Chlamydomonadales</taxon>
        <taxon>Haematococcaceae</taxon>
        <taxon>Haematococcus</taxon>
    </lineage>
</organism>
<sequence>MSGQPADRGWGCGWRNIQMQVSHLLLRPACPLAHHVFGGCGFVPDIVAGLSCCLAAVSLQAWLEAAWEQGWDVLGSESLGSKIQGDSKWIGTTEAAALLRYHRISARIIDFP</sequence>